<sequence>MEKVEVISKELIKPSSPTPPHLRSFKLSLLDQLSPPIYIPMIFFYTGKDGDNLQQSYQVAKKLKASLSKTLAIFYPPAGRIKDDDTIDCNDEGAEILDARVKIQLFEFLKKPHGEVLDQLVPGDILFTRSGAEDVPLAIQVNLLVCYFRTRL</sequence>
<keyword evidence="2" id="KW-1185">Reference proteome</keyword>
<gene>
    <name evidence="1" type="ORF">MRB53_006777</name>
</gene>
<evidence type="ECO:0000313" key="2">
    <source>
        <dbReference type="Proteomes" id="UP001234297"/>
    </source>
</evidence>
<evidence type="ECO:0000313" key="1">
    <source>
        <dbReference type="EMBL" id="KAJ8645029.1"/>
    </source>
</evidence>
<reference evidence="1 2" key="1">
    <citation type="journal article" date="2022" name="Hortic Res">
        <title>A haplotype resolved chromosomal level avocado genome allows analysis of novel avocado genes.</title>
        <authorList>
            <person name="Nath O."/>
            <person name="Fletcher S.J."/>
            <person name="Hayward A."/>
            <person name="Shaw L.M."/>
            <person name="Masouleh A.K."/>
            <person name="Furtado A."/>
            <person name="Henry R.J."/>
            <person name="Mitter N."/>
        </authorList>
    </citation>
    <scope>NUCLEOTIDE SEQUENCE [LARGE SCALE GENOMIC DNA]</scope>
    <source>
        <strain evidence="2">cv. Hass</strain>
    </source>
</reference>
<protein>
    <submittedName>
        <fullName evidence="1">Uncharacterized protein</fullName>
    </submittedName>
</protein>
<name>A0ACC2MI66_PERAE</name>
<dbReference type="EMBL" id="CM056810">
    <property type="protein sequence ID" value="KAJ8645029.1"/>
    <property type="molecule type" value="Genomic_DNA"/>
</dbReference>
<dbReference type="Proteomes" id="UP001234297">
    <property type="component" value="Chromosome 2"/>
</dbReference>
<accession>A0ACC2MI66</accession>
<proteinExistence type="predicted"/>
<comment type="caution">
    <text evidence="1">The sequence shown here is derived from an EMBL/GenBank/DDBJ whole genome shotgun (WGS) entry which is preliminary data.</text>
</comment>
<organism evidence="1 2">
    <name type="scientific">Persea americana</name>
    <name type="common">Avocado</name>
    <dbReference type="NCBI Taxonomy" id="3435"/>
    <lineage>
        <taxon>Eukaryota</taxon>
        <taxon>Viridiplantae</taxon>
        <taxon>Streptophyta</taxon>
        <taxon>Embryophyta</taxon>
        <taxon>Tracheophyta</taxon>
        <taxon>Spermatophyta</taxon>
        <taxon>Magnoliopsida</taxon>
        <taxon>Magnoliidae</taxon>
        <taxon>Laurales</taxon>
        <taxon>Lauraceae</taxon>
        <taxon>Persea</taxon>
    </lineage>
</organism>